<evidence type="ECO:0000313" key="1">
    <source>
        <dbReference type="EMBL" id="MCE7002343.1"/>
    </source>
</evidence>
<dbReference type="EMBL" id="JAJVCN010000001">
    <property type="protein sequence ID" value="MCE7002343.1"/>
    <property type="molecule type" value="Genomic_DNA"/>
</dbReference>
<dbReference type="RefSeq" id="WP_233726369.1">
    <property type="nucleotide sequence ID" value="NZ_JAJVCN010000001.1"/>
</dbReference>
<proteinExistence type="predicted"/>
<accession>A0ABS8Z6Z8</accession>
<sequence length="60" mass="6003">MIATARPGAETTFVRDLGASEVVDHAGDMPAQVHAISPGGVDALLHLAADVASGLHQGPC</sequence>
<gene>
    <name evidence="1" type="ORF">LWC34_05785</name>
</gene>
<dbReference type="InterPro" id="IPR036291">
    <property type="entry name" value="NAD(P)-bd_dom_sf"/>
</dbReference>
<protein>
    <submittedName>
        <fullName evidence="1">Uncharacterized protein</fullName>
    </submittedName>
</protein>
<dbReference type="Proteomes" id="UP001521150">
    <property type="component" value="Unassembled WGS sequence"/>
</dbReference>
<dbReference type="Gene3D" id="3.40.50.720">
    <property type="entry name" value="NAD(P)-binding Rossmann-like Domain"/>
    <property type="match status" value="1"/>
</dbReference>
<reference evidence="1 2" key="1">
    <citation type="submission" date="2021-12" db="EMBL/GenBank/DDBJ databases">
        <title>Genome sequence of Kibdelosporangium philippinense ATCC 49844.</title>
        <authorList>
            <person name="Fedorov E.A."/>
            <person name="Omeragic M."/>
            <person name="Shalygina K.F."/>
            <person name="Maclea K.S."/>
        </authorList>
    </citation>
    <scope>NUCLEOTIDE SEQUENCE [LARGE SCALE GENOMIC DNA]</scope>
    <source>
        <strain evidence="1 2">ATCC 49844</strain>
    </source>
</reference>
<comment type="caution">
    <text evidence="1">The sequence shown here is derived from an EMBL/GenBank/DDBJ whole genome shotgun (WGS) entry which is preliminary data.</text>
</comment>
<organism evidence="1 2">
    <name type="scientific">Kibdelosporangium philippinense</name>
    <dbReference type="NCBI Taxonomy" id="211113"/>
    <lineage>
        <taxon>Bacteria</taxon>
        <taxon>Bacillati</taxon>
        <taxon>Actinomycetota</taxon>
        <taxon>Actinomycetes</taxon>
        <taxon>Pseudonocardiales</taxon>
        <taxon>Pseudonocardiaceae</taxon>
        <taxon>Kibdelosporangium</taxon>
    </lineage>
</organism>
<name>A0ABS8Z6Z8_9PSEU</name>
<evidence type="ECO:0000313" key="2">
    <source>
        <dbReference type="Proteomes" id="UP001521150"/>
    </source>
</evidence>
<dbReference type="SUPFAM" id="SSF51735">
    <property type="entry name" value="NAD(P)-binding Rossmann-fold domains"/>
    <property type="match status" value="1"/>
</dbReference>
<keyword evidence="2" id="KW-1185">Reference proteome</keyword>